<sequence length="63" mass="6553">MPPFAPGFSSASSAPFAPPLLSGATFSSAFLCSSAPSRPYLCSSRVVVESSKLNWLKCTLPLS</sequence>
<dbReference type="AlphaFoldDB" id="A0A0A9F2H9"/>
<reference evidence="1" key="2">
    <citation type="journal article" date="2015" name="Data Brief">
        <title>Shoot transcriptome of the giant reed, Arundo donax.</title>
        <authorList>
            <person name="Barrero R.A."/>
            <person name="Guerrero F.D."/>
            <person name="Moolhuijzen P."/>
            <person name="Goolsby J.A."/>
            <person name="Tidwell J."/>
            <person name="Bellgard S.E."/>
            <person name="Bellgard M.I."/>
        </authorList>
    </citation>
    <scope>NUCLEOTIDE SEQUENCE</scope>
    <source>
        <tissue evidence="1">Shoot tissue taken approximately 20 cm above the soil surface</tissue>
    </source>
</reference>
<accession>A0A0A9F2H9</accession>
<protein>
    <submittedName>
        <fullName evidence="1">Uncharacterized protein</fullName>
    </submittedName>
</protein>
<reference evidence="1" key="1">
    <citation type="submission" date="2014-09" db="EMBL/GenBank/DDBJ databases">
        <authorList>
            <person name="Magalhaes I.L.F."/>
            <person name="Oliveira U."/>
            <person name="Santos F.R."/>
            <person name="Vidigal T.H.D.A."/>
            <person name="Brescovit A.D."/>
            <person name="Santos A.J."/>
        </authorList>
    </citation>
    <scope>NUCLEOTIDE SEQUENCE</scope>
    <source>
        <tissue evidence="1">Shoot tissue taken approximately 20 cm above the soil surface</tissue>
    </source>
</reference>
<organism evidence="1">
    <name type="scientific">Arundo donax</name>
    <name type="common">Giant reed</name>
    <name type="synonym">Donax arundinaceus</name>
    <dbReference type="NCBI Taxonomy" id="35708"/>
    <lineage>
        <taxon>Eukaryota</taxon>
        <taxon>Viridiplantae</taxon>
        <taxon>Streptophyta</taxon>
        <taxon>Embryophyta</taxon>
        <taxon>Tracheophyta</taxon>
        <taxon>Spermatophyta</taxon>
        <taxon>Magnoliopsida</taxon>
        <taxon>Liliopsida</taxon>
        <taxon>Poales</taxon>
        <taxon>Poaceae</taxon>
        <taxon>PACMAD clade</taxon>
        <taxon>Arundinoideae</taxon>
        <taxon>Arundineae</taxon>
        <taxon>Arundo</taxon>
    </lineage>
</organism>
<proteinExistence type="predicted"/>
<dbReference type="EMBL" id="GBRH01191369">
    <property type="protein sequence ID" value="JAE06527.1"/>
    <property type="molecule type" value="Transcribed_RNA"/>
</dbReference>
<evidence type="ECO:0000313" key="1">
    <source>
        <dbReference type="EMBL" id="JAE06527.1"/>
    </source>
</evidence>
<name>A0A0A9F2H9_ARUDO</name>